<feature type="transmembrane region" description="Helical" evidence="16">
    <location>
        <begin position="200"/>
        <end position="220"/>
    </location>
</feature>
<evidence type="ECO:0000256" key="11">
    <source>
        <dbReference type="ARBA" id="ARBA00023180"/>
    </source>
</evidence>
<name>A0A8J5JZH9_HOMAM</name>
<evidence type="ECO:0000256" key="4">
    <source>
        <dbReference type="ARBA" id="ARBA00022692"/>
    </source>
</evidence>
<dbReference type="GO" id="GO:0005886">
    <property type="term" value="C:plasma membrane"/>
    <property type="evidence" value="ECO:0007669"/>
    <property type="project" value="TreeGrafter"/>
</dbReference>
<dbReference type="EMBL" id="JAHLQT010022531">
    <property type="protein sequence ID" value="KAG7166516.1"/>
    <property type="molecule type" value="Genomic_DNA"/>
</dbReference>
<dbReference type="SUPFAM" id="SSF161070">
    <property type="entry name" value="SNF-like"/>
    <property type="match status" value="1"/>
</dbReference>
<evidence type="ECO:0000256" key="13">
    <source>
        <dbReference type="ARBA" id="ARBA00037785"/>
    </source>
</evidence>
<evidence type="ECO:0000256" key="12">
    <source>
        <dbReference type="ARBA" id="ARBA00023201"/>
    </source>
</evidence>
<evidence type="ECO:0000256" key="3">
    <source>
        <dbReference type="ARBA" id="ARBA00022448"/>
    </source>
</evidence>
<dbReference type="GO" id="GO:0015179">
    <property type="term" value="F:L-amino acid transmembrane transporter activity"/>
    <property type="evidence" value="ECO:0007669"/>
    <property type="project" value="TreeGrafter"/>
</dbReference>
<keyword evidence="6" id="KW-0029">Amino-acid transport</keyword>
<evidence type="ECO:0000256" key="10">
    <source>
        <dbReference type="ARBA" id="ARBA00023136"/>
    </source>
</evidence>
<evidence type="ECO:0000256" key="9">
    <source>
        <dbReference type="ARBA" id="ARBA00023065"/>
    </source>
</evidence>
<sequence>MLFTLGVGSAAGLTSNIITIICEQFPSLNKAYATIAICITGFLVGLIYITPGGQWILDLVDFFGGGFIIYILVIVETVAINYIYGTKRFLSDLNFMLNIELGLYWKFCWAFIIPVGLTAILIYSLVDFTLPTFENKPYPDSAYLYNNGKSTFSEKVKNVFQPKDTWGPKKRVNREEWKKLSHYKLETTCKVQQKDSGDPCAIIFILINIVCHLLSLPVIFNLNTVKHKQLDYKTYLCVEFWVISVHYGNKQFYAPNWRIVKAIKPYQRRRQGDSGYIIIHNTESSATASIPVKRKLQCDD</sequence>
<keyword evidence="8 15" id="KW-0915">Sodium</keyword>
<gene>
    <name evidence="17" type="primary">NAAT1-L1</name>
    <name evidence="17" type="ORF">Hamer_G005630</name>
</gene>
<dbReference type="AlphaFoldDB" id="A0A8J5JZH9"/>
<keyword evidence="3" id="KW-0813">Transport</keyword>
<dbReference type="InterPro" id="IPR037272">
    <property type="entry name" value="SNS_sf"/>
</dbReference>
<feature type="transmembrane region" description="Helical" evidence="16">
    <location>
        <begin position="32"/>
        <end position="50"/>
    </location>
</feature>
<dbReference type="PANTHER" id="PTHR11616">
    <property type="entry name" value="SODIUM/CHLORIDE DEPENDENT TRANSPORTER"/>
    <property type="match status" value="1"/>
</dbReference>
<dbReference type="PRINTS" id="PR00176">
    <property type="entry name" value="NANEUSMPORT"/>
</dbReference>
<evidence type="ECO:0000256" key="15">
    <source>
        <dbReference type="PIRSR" id="PIRSR600175-1"/>
    </source>
</evidence>
<proteinExistence type="inferred from homology"/>
<keyword evidence="11" id="KW-0325">Glycoprotein</keyword>
<dbReference type="Proteomes" id="UP000747542">
    <property type="component" value="Unassembled WGS sequence"/>
</dbReference>
<feature type="binding site" evidence="15">
    <location>
        <position position="5"/>
    </location>
    <ligand>
        <name>Na(+)</name>
        <dbReference type="ChEBI" id="CHEBI:29101"/>
        <label>1</label>
    </ligand>
</feature>
<keyword evidence="18" id="KW-1185">Reference proteome</keyword>
<keyword evidence="5" id="KW-0769">Symport</keyword>
<feature type="transmembrane region" description="Helical" evidence="16">
    <location>
        <begin position="104"/>
        <end position="126"/>
    </location>
</feature>
<evidence type="ECO:0000256" key="6">
    <source>
        <dbReference type="ARBA" id="ARBA00022970"/>
    </source>
</evidence>
<evidence type="ECO:0000313" key="17">
    <source>
        <dbReference type="EMBL" id="KAG7166516.1"/>
    </source>
</evidence>
<accession>A0A8J5JZH9</accession>
<dbReference type="GO" id="GO:0089718">
    <property type="term" value="P:amino acid import across plasma membrane"/>
    <property type="evidence" value="ECO:0007669"/>
    <property type="project" value="TreeGrafter"/>
</dbReference>
<comment type="caution">
    <text evidence="17">The sequence shown here is derived from an EMBL/GenBank/DDBJ whole genome shotgun (WGS) entry which is preliminary data.</text>
</comment>
<evidence type="ECO:0000256" key="5">
    <source>
        <dbReference type="ARBA" id="ARBA00022847"/>
    </source>
</evidence>
<evidence type="ECO:0000256" key="7">
    <source>
        <dbReference type="ARBA" id="ARBA00022989"/>
    </source>
</evidence>
<keyword evidence="15" id="KW-0479">Metal-binding</keyword>
<comment type="subcellular location">
    <subcellularLocation>
        <location evidence="1">Membrane</location>
        <topology evidence="1">Multi-pass membrane protein</topology>
    </subcellularLocation>
</comment>
<keyword evidence="4 16" id="KW-0812">Transmembrane</keyword>
<feature type="binding site" evidence="15">
    <location>
        <position position="9"/>
    </location>
    <ligand>
        <name>Na(+)</name>
        <dbReference type="ChEBI" id="CHEBI:29101"/>
        <label>1</label>
    </ligand>
</feature>
<dbReference type="Pfam" id="PF00209">
    <property type="entry name" value="SNF"/>
    <property type="match status" value="1"/>
</dbReference>
<feature type="non-terminal residue" evidence="17">
    <location>
        <position position="300"/>
    </location>
</feature>
<reference evidence="17" key="1">
    <citation type="journal article" date="2021" name="Sci. Adv.">
        <title>The American lobster genome reveals insights on longevity, neural, and immune adaptations.</title>
        <authorList>
            <person name="Polinski J.M."/>
            <person name="Zimin A.V."/>
            <person name="Clark K.F."/>
            <person name="Kohn A.B."/>
            <person name="Sadowski N."/>
            <person name="Timp W."/>
            <person name="Ptitsyn A."/>
            <person name="Khanna P."/>
            <person name="Romanova D.Y."/>
            <person name="Williams P."/>
            <person name="Greenwood S.J."/>
            <person name="Moroz L.L."/>
            <person name="Walt D.R."/>
            <person name="Bodnar A.G."/>
        </authorList>
    </citation>
    <scope>NUCLEOTIDE SEQUENCE</scope>
    <source>
        <strain evidence="17">GMGI-L3</strain>
    </source>
</reference>
<dbReference type="PROSITE" id="PS50267">
    <property type="entry name" value="NA_NEUROTRAN_SYMP_3"/>
    <property type="match status" value="1"/>
</dbReference>
<evidence type="ECO:0000256" key="14">
    <source>
        <dbReference type="ARBA" id="ARBA00040215"/>
    </source>
</evidence>
<organism evidence="17 18">
    <name type="scientific">Homarus americanus</name>
    <name type="common">American lobster</name>
    <dbReference type="NCBI Taxonomy" id="6706"/>
    <lineage>
        <taxon>Eukaryota</taxon>
        <taxon>Metazoa</taxon>
        <taxon>Ecdysozoa</taxon>
        <taxon>Arthropoda</taxon>
        <taxon>Crustacea</taxon>
        <taxon>Multicrustacea</taxon>
        <taxon>Malacostraca</taxon>
        <taxon>Eumalacostraca</taxon>
        <taxon>Eucarida</taxon>
        <taxon>Decapoda</taxon>
        <taxon>Pleocyemata</taxon>
        <taxon>Astacidea</taxon>
        <taxon>Nephropoidea</taxon>
        <taxon>Nephropidae</taxon>
        <taxon>Homarus</taxon>
    </lineage>
</organism>
<dbReference type="GO" id="GO:0005283">
    <property type="term" value="F:amino acid:sodium symporter activity"/>
    <property type="evidence" value="ECO:0007669"/>
    <property type="project" value="TreeGrafter"/>
</dbReference>
<dbReference type="InterPro" id="IPR000175">
    <property type="entry name" value="Na/ntran_symport"/>
</dbReference>
<dbReference type="PANTHER" id="PTHR11616:SF321">
    <property type="entry name" value="SODIUM-DEPENDENT NUTRIENT AMINO ACID TRANSPORTER 1-RELATED"/>
    <property type="match status" value="1"/>
</dbReference>
<keyword evidence="9" id="KW-0406">Ion transport</keyword>
<evidence type="ECO:0000256" key="16">
    <source>
        <dbReference type="SAM" id="Phobius"/>
    </source>
</evidence>
<evidence type="ECO:0000313" key="18">
    <source>
        <dbReference type="Proteomes" id="UP000747542"/>
    </source>
</evidence>
<evidence type="ECO:0000256" key="8">
    <source>
        <dbReference type="ARBA" id="ARBA00023053"/>
    </source>
</evidence>
<dbReference type="GO" id="GO:0046872">
    <property type="term" value="F:metal ion binding"/>
    <property type="evidence" value="ECO:0007669"/>
    <property type="project" value="UniProtKB-KW"/>
</dbReference>
<evidence type="ECO:0000256" key="1">
    <source>
        <dbReference type="ARBA" id="ARBA00004141"/>
    </source>
</evidence>
<keyword evidence="7 16" id="KW-1133">Transmembrane helix</keyword>
<protein>
    <recommendedName>
        <fullName evidence="14">Sodium-dependent nutrient amino acid transporter 1</fullName>
    </recommendedName>
</protein>
<keyword evidence="10 16" id="KW-0472">Membrane</keyword>
<feature type="transmembrane region" description="Helical" evidence="16">
    <location>
        <begin position="62"/>
        <end position="84"/>
    </location>
</feature>
<evidence type="ECO:0000256" key="2">
    <source>
        <dbReference type="ARBA" id="ARBA00006459"/>
    </source>
</evidence>
<comment type="function">
    <text evidence="13">Unusual broad substrate spectrum amino acid:sodium cotransporter that promotes absorption of the D isomers of essential amino acids. Neutral amino acids are the preferred substrates, especially methionine and phenylalanine.</text>
</comment>
<keyword evidence="12" id="KW-0739">Sodium transport</keyword>
<comment type="similarity">
    <text evidence="2">Belongs to the sodium:neurotransmitter symporter (SNF) (TC 2.A.22) family.</text>
</comment>